<evidence type="ECO:0000313" key="4">
    <source>
        <dbReference type="Proteomes" id="UP000178587"/>
    </source>
</evidence>
<proteinExistence type="predicted"/>
<dbReference type="AlphaFoldDB" id="A0A1F6EMW1"/>
<evidence type="ECO:0000259" key="2">
    <source>
        <dbReference type="Pfam" id="PF01243"/>
    </source>
</evidence>
<sequence length="172" mass="19320">MQDDIKSQIEARAQKLLASKKTLQLATSTVGGTPTASYAPFVRKGKDFYVYTSELSRHTADLRMTGDASILVIENEASAENLFARRRITFSCFVLEIPRQTPEWNEAIGQFENTFGEAFARIRPLPDFVLFCLEPLEAFYVEGFGRAYRMSRELTDPVHVRGTGHGAKPPPE</sequence>
<dbReference type="Gene3D" id="2.30.110.10">
    <property type="entry name" value="Electron Transport, Fmn-binding Protein, Chain A"/>
    <property type="match status" value="1"/>
</dbReference>
<comment type="caution">
    <text evidence="3">The sequence shown here is derived from an EMBL/GenBank/DDBJ whole genome shotgun (WGS) entry which is preliminary data.</text>
</comment>
<evidence type="ECO:0000256" key="1">
    <source>
        <dbReference type="ARBA" id="ARBA00023002"/>
    </source>
</evidence>
<organism evidence="3 4">
    <name type="scientific">Candidatus Kaiserbacteria bacterium RIFCSPLOWO2_01_FULL_50_24</name>
    <dbReference type="NCBI Taxonomy" id="1798507"/>
    <lineage>
        <taxon>Bacteria</taxon>
        <taxon>Candidatus Kaiseribacteriota</taxon>
    </lineage>
</organism>
<dbReference type="InterPro" id="IPR012349">
    <property type="entry name" value="Split_barrel_FMN-bd"/>
</dbReference>
<dbReference type="GO" id="GO:0005829">
    <property type="term" value="C:cytosol"/>
    <property type="evidence" value="ECO:0007669"/>
    <property type="project" value="TreeGrafter"/>
</dbReference>
<dbReference type="SUPFAM" id="SSF50475">
    <property type="entry name" value="FMN-binding split barrel"/>
    <property type="match status" value="1"/>
</dbReference>
<dbReference type="Pfam" id="PF01243">
    <property type="entry name" value="PNPOx_N"/>
    <property type="match status" value="1"/>
</dbReference>
<dbReference type="Proteomes" id="UP000178587">
    <property type="component" value="Unassembled WGS sequence"/>
</dbReference>
<protein>
    <recommendedName>
        <fullName evidence="2">Pyridoxamine 5'-phosphate oxidase N-terminal domain-containing protein</fullName>
    </recommendedName>
</protein>
<dbReference type="InterPro" id="IPR011576">
    <property type="entry name" value="Pyridox_Oxase_N"/>
</dbReference>
<dbReference type="PANTHER" id="PTHR35176">
    <property type="entry name" value="HEME OXYGENASE HI_0854-RELATED"/>
    <property type="match status" value="1"/>
</dbReference>
<dbReference type="STRING" id="1798507.A3A34_04180"/>
<dbReference type="InterPro" id="IPR014419">
    <property type="entry name" value="HutZ"/>
</dbReference>
<dbReference type="PANTHER" id="PTHR35176:SF6">
    <property type="entry name" value="HEME OXYGENASE HI_0854-RELATED"/>
    <property type="match status" value="1"/>
</dbReference>
<dbReference type="GO" id="GO:0016627">
    <property type="term" value="F:oxidoreductase activity, acting on the CH-CH group of donors"/>
    <property type="evidence" value="ECO:0007669"/>
    <property type="project" value="TreeGrafter"/>
</dbReference>
<feature type="domain" description="Pyridoxamine 5'-phosphate oxidase N-terminal" evidence="2">
    <location>
        <begin position="10"/>
        <end position="141"/>
    </location>
</feature>
<gene>
    <name evidence="3" type="ORF">A3A34_04180</name>
</gene>
<reference evidence="3 4" key="1">
    <citation type="journal article" date="2016" name="Nat. Commun.">
        <title>Thousands of microbial genomes shed light on interconnected biogeochemical processes in an aquifer system.</title>
        <authorList>
            <person name="Anantharaman K."/>
            <person name="Brown C.T."/>
            <person name="Hug L.A."/>
            <person name="Sharon I."/>
            <person name="Castelle C.J."/>
            <person name="Probst A.J."/>
            <person name="Thomas B.C."/>
            <person name="Singh A."/>
            <person name="Wilkins M.J."/>
            <person name="Karaoz U."/>
            <person name="Brodie E.L."/>
            <person name="Williams K.H."/>
            <person name="Hubbard S.S."/>
            <person name="Banfield J.F."/>
        </authorList>
    </citation>
    <scope>NUCLEOTIDE SEQUENCE [LARGE SCALE GENOMIC DNA]</scope>
</reference>
<dbReference type="InterPro" id="IPR052019">
    <property type="entry name" value="F420H2_bilvrd_red/Heme_oxyg"/>
</dbReference>
<accession>A0A1F6EMW1</accession>
<dbReference type="EMBL" id="MFLU01000010">
    <property type="protein sequence ID" value="OGG74984.1"/>
    <property type="molecule type" value="Genomic_DNA"/>
</dbReference>
<dbReference type="GO" id="GO:0070967">
    <property type="term" value="F:coenzyme F420 binding"/>
    <property type="evidence" value="ECO:0007669"/>
    <property type="project" value="TreeGrafter"/>
</dbReference>
<evidence type="ECO:0000313" key="3">
    <source>
        <dbReference type="EMBL" id="OGG74984.1"/>
    </source>
</evidence>
<name>A0A1F6EMW1_9BACT</name>
<dbReference type="PIRSF" id="PIRSF004633">
    <property type="entry name" value="UCP_PLP_oxd"/>
    <property type="match status" value="1"/>
</dbReference>
<keyword evidence="1" id="KW-0560">Oxidoreductase</keyword>